<feature type="transmembrane region" description="Helical" evidence="1">
    <location>
        <begin position="246"/>
        <end position="264"/>
    </location>
</feature>
<evidence type="ECO:0000256" key="1">
    <source>
        <dbReference type="SAM" id="Phobius"/>
    </source>
</evidence>
<gene>
    <name evidence="2" type="ORF">C7383_110110</name>
</gene>
<evidence type="ECO:0000313" key="2">
    <source>
        <dbReference type="EMBL" id="PWJ74070.1"/>
    </source>
</evidence>
<evidence type="ECO:0000313" key="3">
    <source>
        <dbReference type="Proteomes" id="UP000245412"/>
    </source>
</evidence>
<feature type="transmembrane region" description="Helical" evidence="1">
    <location>
        <begin position="470"/>
        <end position="491"/>
    </location>
</feature>
<feature type="transmembrane region" description="Helical" evidence="1">
    <location>
        <begin position="782"/>
        <end position="801"/>
    </location>
</feature>
<feature type="transmembrane region" description="Helical" evidence="1">
    <location>
        <begin position="1005"/>
        <end position="1026"/>
    </location>
</feature>
<feature type="transmembrane region" description="Helical" evidence="1">
    <location>
        <begin position="21"/>
        <end position="38"/>
    </location>
</feature>
<name>A0AB73T266_9FIRM</name>
<feature type="transmembrane region" description="Helical" evidence="1">
    <location>
        <begin position="437"/>
        <end position="458"/>
    </location>
</feature>
<feature type="transmembrane region" description="Helical" evidence="1">
    <location>
        <begin position="210"/>
        <end position="234"/>
    </location>
</feature>
<feature type="transmembrane region" description="Helical" evidence="1">
    <location>
        <begin position="90"/>
        <end position="108"/>
    </location>
</feature>
<sequence length="1046" mass="116310">MKKVLIFLKKILDNDARAMGLLFGILAFVVTVSGLASSPRLGTVDSGKYENVMAKAGLVYTPGDQAEESTLTYTRVIENYGYGHFSYAKLLAPSGCGSLIYPVALIRLVTEPFGLDFSTIYLYMIYAAAAAYSVYALVRGTAYLAGRAAWLPGALLLLLLSDRNLTVFFNSLYSTGTMIIGFLLASSMLLRALTYRKGRGGYALFPLAGALVFLINASPVMVVFIPFAIAAAGVFVCEQKNFSRKVICGVILAGILVTGISSGVRQYQSDPDMNSETSAYHAAFQGFLEASADPAGDLKDFGLDEDYISDIGNSYYQDAGTYVHNPRDEEEAEMLFSKLNQKTIFTWYLNHPGRILKTLICQEEPFNSFETEWVLGVGQFSSQQDKVTKSWSLADTLLKMLFPENCAMLLILFLLFAAGAVLIFIKGIRNKKRGAWVLPAVILTWALGAASSLPLYIMAEGRASMVFMRVFAVFVIALQAAGVLTCLYIGAVKASGWFRRIYSELPEQDSGLLISGEITGDENENVFLYSWIAGKAGKLYKLVMKAAGNRKYVMTAVSAAAVCMTAVILLADPRAGCVNNGDFGRMMEQTGLIWTGDIFYDTNAQLGNRVIEEYAYRSAFDFRTLTLIKPTYSLIYPVAIVRGICYILQQPFSTYYVSIVMSIILLLCILSIVRDMFPYLKKYTLLFGIGMCVVFLCESYLVWFNSLFGEGCIFLGVFMVAACCVHLAVIPQGKGMLHVFLLLLACRFLLCAKAQMLVALPVLGILLIVFALYHRPLKLKKLIPYTILFMILFAGMTYEGIRIYQDNGNISERQTVWQSVFYGALMVSDDPVGDMEELGIDPRMAADIGKDAYQPDADYVISPNSPEADEAFYDHVNTFTMVKYYLKRPLQLLKMLDYSAAESRELYNGFRAYKGQNYGGEHDPVDRLGLWLYWRPFFSFGAFWEYAAVYGVLLWYCISCIRKRDNPAQKKLLCVVYMGIMLIGCLQYPLSVIGNGFADNQKQMFGFMVCHDLLTVITVVQLISWLRRGKKDEKSSSSIRDTAGSN</sequence>
<feature type="transmembrane region" description="Helical" evidence="1">
    <location>
        <begin position="972"/>
        <end position="993"/>
    </location>
</feature>
<feature type="transmembrane region" description="Helical" evidence="1">
    <location>
        <begin position="937"/>
        <end position="960"/>
    </location>
</feature>
<feature type="transmembrane region" description="Helical" evidence="1">
    <location>
        <begin position="737"/>
        <end position="770"/>
    </location>
</feature>
<keyword evidence="1" id="KW-0812">Transmembrane</keyword>
<comment type="caution">
    <text evidence="2">The sequence shown here is derived from an EMBL/GenBank/DDBJ whole genome shotgun (WGS) entry which is preliminary data.</text>
</comment>
<dbReference type="Proteomes" id="UP000245412">
    <property type="component" value="Unassembled WGS sequence"/>
</dbReference>
<dbReference type="RefSeq" id="WP_257497835.1">
    <property type="nucleotide sequence ID" value="NZ_JANKBI010000009.1"/>
</dbReference>
<feature type="transmembrane region" description="Helical" evidence="1">
    <location>
        <begin position="172"/>
        <end position="190"/>
    </location>
</feature>
<keyword evidence="1" id="KW-1133">Transmembrane helix</keyword>
<organism evidence="2 3">
    <name type="scientific">Murimonas intestini</name>
    <dbReference type="NCBI Taxonomy" id="1337051"/>
    <lineage>
        <taxon>Bacteria</taxon>
        <taxon>Bacillati</taxon>
        <taxon>Bacillota</taxon>
        <taxon>Clostridia</taxon>
        <taxon>Lachnospirales</taxon>
        <taxon>Lachnospiraceae</taxon>
        <taxon>Murimonas</taxon>
    </lineage>
</organism>
<evidence type="ECO:0008006" key="4">
    <source>
        <dbReference type="Google" id="ProtNLM"/>
    </source>
</evidence>
<feature type="transmembrane region" description="Helical" evidence="1">
    <location>
        <begin position="552"/>
        <end position="571"/>
    </location>
</feature>
<feature type="transmembrane region" description="Helical" evidence="1">
    <location>
        <begin position="685"/>
        <end position="704"/>
    </location>
</feature>
<keyword evidence="1" id="KW-0472">Membrane</keyword>
<dbReference type="EMBL" id="QGGY01000010">
    <property type="protein sequence ID" value="PWJ74070.1"/>
    <property type="molecule type" value="Genomic_DNA"/>
</dbReference>
<feature type="transmembrane region" description="Helical" evidence="1">
    <location>
        <begin position="631"/>
        <end position="648"/>
    </location>
</feature>
<feature type="transmembrane region" description="Helical" evidence="1">
    <location>
        <begin position="120"/>
        <end position="138"/>
    </location>
</feature>
<dbReference type="AlphaFoldDB" id="A0AB73T266"/>
<feature type="transmembrane region" description="Helical" evidence="1">
    <location>
        <begin position="144"/>
        <end position="160"/>
    </location>
</feature>
<proteinExistence type="predicted"/>
<feature type="transmembrane region" description="Helical" evidence="1">
    <location>
        <begin position="655"/>
        <end position="673"/>
    </location>
</feature>
<feature type="transmembrane region" description="Helical" evidence="1">
    <location>
        <begin position="407"/>
        <end position="425"/>
    </location>
</feature>
<accession>A0AB73T266</accession>
<reference evidence="2 3" key="1">
    <citation type="submission" date="2018-05" db="EMBL/GenBank/DDBJ databases">
        <authorList>
            <person name="Goeker M."/>
            <person name="Huntemann M."/>
            <person name="Clum A."/>
            <person name="Pillay M."/>
            <person name="Palaniappan K."/>
            <person name="Varghese N."/>
            <person name="Mikhailova N."/>
            <person name="Stamatis D."/>
            <person name="Reddy T."/>
            <person name="Daum C."/>
            <person name="Shapiro N."/>
            <person name="Ivanova N."/>
            <person name="Kyrpides N."/>
            <person name="Woyke T."/>
        </authorList>
    </citation>
    <scope>NUCLEOTIDE SEQUENCE [LARGE SCALE GENOMIC DNA]</scope>
    <source>
        <strain evidence="2 3">DSM 26524</strain>
    </source>
</reference>
<protein>
    <recommendedName>
        <fullName evidence="4">Glycosyltransferase RgtA/B/C/D-like domain-containing protein</fullName>
    </recommendedName>
</protein>
<keyword evidence="3" id="KW-1185">Reference proteome</keyword>
<feature type="transmembrane region" description="Helical" evidence="1">
    <location>
        <begin position="711"/>
        <end position="731"/>
    </location>
</feature>